<feature type="domain" description="Reverse transcriptase" evidence="1">
    <location>
        <begin position="461"/>
        <end position="728"/>
    </location>
</feature>
<evidence type="ECO:0000313" key="3">
    <source>
        <dbReference type="EMBL" id="EYB98943.1"/>
    </source>
</evidence>
<dbReference type="InterPro" id="IPR036691">
    <property type="entry name" value="Endo/exonu/phosph_ase_sf"/>
</dbReference>
<dbReference type="SUPFAM" id="SSF56672">
    <property type="entry name" value="DNA/RNA polymerases"/>
    <property type="match status" value="1"/>
</dbReference>
<dbReference type="AlphaFoldDB" id="A0A016T7J7"/>
<dbReference type="CDD" id="cd09076">
    <property type="entry name" value="L1-EN"/>
    <property type="match status" value="1"/>
</dbReference>
<dbReference type="InterPro" id="IPR000477">
    <property type="entry name" value="RT_dom"/>
</dbReference>
<dbReference type="GO" id="GO:0003824">
    <property type="term" value="F:catalytic activity"/>
    <property type="evidence" value="ECO:0007669"/>
    <property type="project" value="InterPro"/>
</dbReference>
<dbReference type="Gene3D" id="3.60.10.10">
    <property type="entry name" value="Endonuclease/exonuclease/phosphatase"/>
    <property type="match status" value="1"/>
</dbReference>
<dbReference type="EMBL" id="JARK01001338">
    <property type="protein sequence ID" value="EYC33347.1"/>
    <property type="molecule type" value="Genomic_DNA"/>
</dbReference>
<dbReference type="PANTHER" id="PTHR47027:SF20">
    <property type="entry name" value="REVERSE TRANSCRIPTASE-LIKE PROTEIN WITH RNA-DIRECTED DNA POLYMERASE DOMAIN"/>
    <property type="match status" value="1"/>
</dbReference>
<dbReference type="PANTHER" id="PTHR47027">
    <property type="entry name" value="REVERSE TRANSCRIPTASE DOMAIN-CONTAINING PROTEIN"/>
    <property type="match status" value="1"/>
</dbReference>
<comment type="caution">
    <text evidence="3">The sequence shown here is derived from an EMBL/GenBank/DDBJ whole genome shotgun (WGS) entry which is preliminary data.</text>
</comment>
<dbReference type="PROSITE" id="PS50878">
    <property type="entry name" value="RT_POL"/>
    <property type="match status" value="1"/>
</dbReference>
<keyword evidence="6" id="KW-1185">Reference proteome</keyword>
<dbReference type="InterPro" id="IPR043502">
    <property type="entry name" value="DNA/RNA_pol_sf"/>
</dbReference>
<dbReference type="Pfam" id="PF00078">
    <property type="entry name" value="RVT_1"/>
    <property type="match status" value="1"/>
</dbReference>
<dbReference type="EMBL" id="JARK01001736">
    <property type="protein sequence ID" value="EYB80775.1"/>
    <property type="molecule type" value="Genomic_DNA"/>
</dbReference>
<evidence type="ECO:0000313" key="4">
    <source>
        <dbReference type="EMBL" id="EYC13646.1"/>
    </source>
</evidence>
<evidence type="ECO:0000313" key="2">
    <source>
        <dbReference type="EMBL" id="EYB80775.1"/>
    </source>
</evidence>
<dbReference type="STRING" id="53326.A0A016T7J7"/>
<dbReference type="EMBL" id="JARK01001462">
    <property type="protein sequence ID" value="EYB98943.1"/>
    <property type="molecule type" value="Genomic_DNA"/>
</dbReference>
<dbReference type="InterPro" id="IPR043128">
    <property type="entry name" value="Rev_trsase/Diguanyl_cyclase"/>
</dbReference>
<dbReference type="InterPro" id="IPR005135">
    <property type="entry name" value="Endo/exonuclease/phosphatase"/>
</dbReference>
<dbReference type="Pfam" id="PF03372">
    <property type="entry name" value="Exo_endo_phos"/>
    <property type="match status" value="1"/>
</dbReference>
<reference evidence="6" key="2">
    <citation type="journal article" date="2015" name="Nat. Genet.">
        <title>The genome and transcriptome of the zoonotic hookworm Ancylostoma ceylanicum identify infection-specific gene families.</title>
        <authorList>
            <person name="Schwarz E.M."/>
            <person name="Hu Y."/>
            <person name="Antoshechkin I."/>
            <person name="Miller M.M."/>
            <person name="Sternberg P.W."/>
            <person name="Aroian R.V."/>
        </authorList>
    </citation>
    <scope>NUCLEOTIDE SEQUENCE</scope>
    <source>
        <strain evidence="6">HY135</strain>
    </source>
</reference>
<dbReference type="Proteomes" id="UP000024635">
    <property type="component" value="Unassembled WGS sequence"/>
</dbReference>
<proteinExistence type="predicted"/>
<dbReference type="SUPFAM" id="SSF56219">
    <property type="entry name" value="DNase I-like"/>
    <property type="match status" value="1"/>
</dbReference>
<sequence length="920" mass="106215">MEETERIKFDVIGLCETKRRKPLSCTWKNGAGVFLGSRRENSTSGGIGFIVAPRLVQKIRQVSFPSHRIGVLDLQLDRKTKVSVIQIYAPTADKDEADHTDFYDEVRETAAKCRSYYKIISGDFNACVGPKRPYEAFIGPHSLEERNEAGERLASFCETSHFYHGNSRFQKAENRRWTYVSPNGVHKHELDHILCNRKVFTDVAVVPSFQTGSDHRLLRAKFHFNNIKAMLDRMARRRPPPTILDADAAERLAELHDFEELDSIDEDYHKLVAAITSIKDGCRKKKPNHITSRITEETRQLLEKRRNLKRTTHSHLEMTLLNRVCRERVAKDHEAFTRKRLMEAAESRTSIKLTARSIAEYRQVIPCLKDSEGRKVTSRLGMEAAIKEYYERLFHSPMTTAPSRLLTQRLGDTLPFTPSEVRHAVELMPSGKCSGEDKLVAEDVRACGHPLYVALAKRFTRYVEESRVPAAWKTSNTVLLHKKGDKEDLGNYRPISLLPVLYKVFTRCLLARIRRTLEEAQPVEQAGFRRSFSTIDHIATCTRIIEACREHQMPLVMTFIDYCKAFDSVEHHTVWESLLEQGVERKYVDVLKDCYSNCTTKFRPFNRPIVVPIKKGVRQGDPISPNLFSAVLESVIRKCDWDDFGVNVNGRMLNHLRFADDIVLLTHTPQEAERMVHQLDEVGKKVGLQLNAKKTKVMRNRFADPSAVRLSQTTLEDTDEYVYLGRLINMTNDLKPEIIRRKRAAWAAYNTIKPAVSEIKNQKLRAELFNSTVIPALCYGSETWTLTKAMEAQLKTTQASIERHMVGYTLRRQRCEGLHNSDIRSLSKVTDALEYANHSKHRWAGHVMRRNDGRWSKAVIEWYPRQKKRPLGRPPTRWSDSLSIRYNIVDDRMRCLVHWSTRAQTRHDWKGCYDPQQSNR</sequence>
<gene>
    <name evidence="3" type="primary">Acey_s0126.g1315</name>
    <name evidence="5" type="synonym">Acey_s0002.g737</name>
    <name evidence="4" type="synonym">Acey_s0043.g835</name>
    <name evidence="2" type="synonym">Acey_s0400.g757</name>
    <name evidence="5" type="ORF">Y032_0002g737</name>
    <name evidence="4" type="ORF">Y032_0043g835</name>
    <name evidence="3" type="ORF">Y032_0126g1315</name>
    <name evidence="2" type="ORF">Y032_0400g757</name>
</gene>
<organism evidence="3 6">
    <name type="scientific">Ancylostoma ceylanicum</name>
    <dbReference type="NCBI Taxonomy" id="53326"/>
    <lineage>
        <taxon>Eukaryota</taxon>
        <taxon>Metazoa</taxon>
        <taxon>Ecdysozoa</taxon>
        <taxon>Nematoda</taxon>
        <taxon>Chromadorea</taxon>
        <taxon>Rhabditida</taxon>
        <taxon>Rhabditina</taxon>
        <taxon>Rhabditomorpha</taxon>
        <taxon>Strongyloidea</taxon>
        <taxon>Ancylostomatidae</taxon>
        <taxon>Ancylostomatinae</taxon>
        <taxon>Ancylostoma</taxon>
    </lineage>
</organism>
<protein>
    <recommendedName>
        <fullName evidence="1">Reverse transcriptase domain-containing protein</fullName>
    </recommendedName>
</protein>
<dbReference type="Gene3D" id="3.30.70.270">
    <property type="match status" value="1"/>
</dbReference>
<accession>A0A016T7J7</accession>
<dbReference type="EMBL" id="JARK01001379">
    <property type="protein sequence ID" value="EYC13646.1"/>
    <property type="molecule type" value="Genomic_DNA"/>
</dbReference>
<dbReference type="OrthoDB" id="410104at2759"/>
<reference evidence="3" key="1">
    <citation type="submission" date="2014-02" db="EMBL/GenBank/DDBJ databases">
        <title>The genome and transcriptome of the zoonotic hookworm Ancylostoma ceylanicum reveal infection-specific gene families.</title>
        <authorList>
            <person name="Schwarz E.M."/>
            <person name="Hu Y."/>
            <person name="Antoshechkin I."/>
            <person name="Miller M.M."/>
            <person name="Sternberg P.W."/>
            <person name="Aroian R.V."/>
        </authorList>
    </citation>
    <scope>NUCLEOTIDE SEQUENCE</scope>
    <source>
        <strain evidence="3">HY135</strain>
    </source>
</reference>
<evidence type="ECO:0000313" key="5">
    <source>
        <dbReference type="EMBL" id="EYC33347.1"/>
    </source>
</evidence>
<evidence type="ECO:0000313" key="6">
    <source>
        <dbReference type="Proteomes" id="UP000024635"/>
    </source>
</evidence>
<evidence type="ECO:0000259" key="1">
    <source>
        <dbReference type="PROSITE" id="PS50878"/>
    </source>
</evidence>
<dbReference type="CDD" id="cd01650">
    <property type="entry name" value="RT_nLTR_like"/>
    <property type="match status" value="1"/>
</dbReference>
<name>A0A016T7J7_9BILA</name>